<evidence type="ECO:0000313" key="4">
    <source>
        <dbReference type="Proteomes" id="UP000000304"/>
    </source>
</evidence>
<dbReference type="HOGENOM" id="CLU_156090_0_0_1"/>
<reference evidence="2 4" key="1">
    <citation type="journal article" date="2007" name="Nature">
        <title>Evolution of genes and genomes on the Drosophila phylogeny.</title>
        <authorList>
            <consortium name="Drosophila 12 Genomes Consortium"/>
            <person name="Clark A.G."/>
            <person name="Eisen M.B."/>
            <person name="Smith D.R."/>
            <person name="Bergman C.M."/>
            <person name="Oliver B."/>
            <person name="Markow T.A."/>
            <person name="Kaufman T.C."/>
            <person name="Kellis M."/>
            <person name="Gelbart W."/>
            <person name="Iyer V.N."/>
            <person name="Pollard D.A."/>
            <person name="Sackton T.B."/>
            <person name="Larracuente A.M."/>
            <person name="Singh N.D."/>
            <person name="Abad J.P."/>
            <person name="Abt D.N."/>
            <person name="Adryan B."/>
            <person name="Aguade M."/>
            <person name="Akashi H."/>
            <person name="Anderson W.W."/>
            <person name="Aquadro C.F."/>
            <person name="Ardell D.H."/>
            <person name="Arguello R."/>
            <person name="Artieri C.G."/>
            <person name="Barbash D.A."/>
            <person name="Barker D."/>
            <person name="Barsanti P."/>
            <person name="Batterham P."/>
            <person name="Batzoglou S."/>
            <person name="Begun D."/>
            <person name="Bhutkar A."/>
            <person name="Blanco E."/>
            <person name="Bosak S.A."/>
            <person name="Bradley R.K."/>
            <person name="Brand A.D."/>
            <person name="Brent M.R."/>
            <person name="Brooks A.N."/>
            <person name="Brown R.H."/>
            <person name="Butlin R.K."/>
            <person name="Caggese C."/>
            <person name="Calvi B.R."/>
            <person name="Bernardo de Carvalho A."/>
            <person name="Caspi A."/>
            <person name="Castrezana S."/>
            <person name="Celniker S.E."/>
            <person name="Chang J.L."/>
            <person name="Chapple C."/>
            <person name="Chatterji S."/>
            <person name="Chinwalla A."/>
            <person name="Civetta A."/>
            <person name="Clifton S.W."/>
            <person name="Comeron J.M."/>
            <person name="Costello J.C."/>
            <person name="Coyne J.A."/>
            <person name="Daub J."/>
            <person name="David R.G."/>
            <person name="Delcher A.L."/>
            <person name="Delehaunty K."/>
            <person name="Do C.B."/>
            <person name="Ebling H."/>
            <person name="Edwards K."/>
            <person name="Eickbush T."/>
            <person name="Evans J.D."/>
            <person name="Filipski A."/>
            <person name="Findeiss S."/>
            <person name="Freyhult E."/>
            <person name="Fulton L."/>
            <person name="Fulton R."/>
            <person name="Garcia A.C."/>
            <person name="Gardiner A."/>
            <person name="Garfield D.A."/>
            <person name="Garvin B.E."/>
            <person name="Gibson G."/>
            <person name="Gilbert D."/>
            <person name="Gnerre S."/>
            <person name="Godfrey J."/>
            <person name="Good R."/>
            <person name="Gotea V."/>
            <person name="Gravely B."/>
            <person name="Greenberg A.J."/>
            <person name="Griffiths-Jones S."/>
            <person name="Gross S."/>
            <person name="Guigo R."/>
            <person name="Gustafson E.A."/>
            <person name="Haerty W."/>
            <person name="Hahn M.W."/>
            <person name="Halligan D.L."/>
            <person name="Halpern A.L."/>
            <person name="Halter G.M."/>
            <person name="Han M.V."/>
            <person name="Heger A."/>
            <person name="Hillier L."/>
            <person name="Hinrichs A.S."/>
            <person name="Holmes I."/>
            <person name="Hoskins R.A."/>
            <person name="Hubisz M.J."/>
            <person name="Hultmark D."/>
            <person name="Huntley M.A."/>
            <person name="Jaffe D.B."/>
            <person name="Jagadeeshan S."/>
            <person name="Jeck W.R."/>
            <person name="Johnson J."/>
            <person name="Jones C.D."/>
            <person name="Jordan W.C."/>
            <person name="Karpen G.H."/>
            <person name="Kataoka E."/>
            <person name="Keightley P.D."/>
            <person name="Kheradpour P."/>
            <person name="Kirkness E.F."/>
            <person name="Koerich L.B."/>
            <person name="Kristiansen K."/>
            <person name="Kudrna D."/>
            <person name="Kulathinal R.J."/>
            <person name="Kumar S."/>
            <person name="Kwok R."/>
            <person name="Lander E."/>
            <person name="Langley C.H."/>
            <person name="Lapoint R."/>
            <person name="Lazzaro B.P."/>
            <person name="Lee S.J."/>
            <person name="Levesque L."/>
            <person name="Li R."/>
            <person name="Lin C.F."/>
            <person name="Lin M.F."/>
            <person name="Lindblad-Toh K."/>
            <person name="Llopart A."/>
            <person name="Long M."/>
            <person name="Low L."/>
            <person name="Lozovsky E."/>
            <person name="Lu J."/>
            <person name="Luo M."/>
            <person name="Machado C.A."/>
            <person name="Makalowski W."/>
            <person name="Marzo M."/>
            <person name="Matsuda M."/>
            <person name="Matzkin L."/>
            <person name="McAllister B."/>
            <person name="McBride C.S."/>
            <person name="McKernan B."/>
            <person name="McKernan K."/>
            <person name="Mendez-Lago M."/>
            <person name="Minx P."/>
            <person name="Mollenhauer M.U."/>
            <person name="Montooth K."/>
            <person name="Mount S.M."/>
            <person name="Mu X."/>
            <person name="Myers E."/>
            <person name="Negre B."/>
            <person name="Newfeld S."/>
            <person name="Nielsen R."/>
            <person name="Noor M.A."/>
            <person name="O'Grady P."/>
            <person name="Pachter L."/>
            <person name="Papaceit M."/>
            <person name="Parisi M.J."/>
            <person name="Parisi M."/>
            <person name="Parts L."/>
            <person name="Pedersen J.S."/>
            <person name="Pesole G."/>
            <person name="Phillippy A.M."/>
            <person name="Ponting C.P."/>
            <person name="Pop M."/>
            <person name="Porcelli D."/>
            <person name="Powell J.R."/>
            <person name="Prohaska S."/>
            <person name="Pruitt K."/>
            <person name="Puig M."/>
            <person name="Quesneville H."/>
            <person name="Ram K.R."/>
            <person name="Rand D."/>
            <person name="Rasmussen M.D."/>
            <person name="Reed L.K."/>
            <person name="Reenan R."/>
            <person name="Reily A."/>
            <person name="Remington K.A."/>
            <person name="Rieger T.T."/>
            <person name="Ritchie M.G."/>
            <person name="Robin C."/>
            <person name="Rogers Y.H."/>
            <person name="Rohde C."/>
            <person name="Rozas J."/>
            <person name="Rubenfield M.J."/>
            <person name="Ruiz A."/>
            <person name="Russo S."/>
            <person name="Salzberg S.L."/>
            <person name="Sanchez-Gracia A."/>
            <person name="Saranga D.J."/>
            <person name="Sato H."/>
            <person name="Schaeffer S.W."/>
            <person name="Schatz M.C."/>
            <person name="Schlenke T."/>
            <person name="Schwartz R."/>
            <person name="Segarra C."/>
            <person name="Singh R.S."/>
            <person name="Sirot L."/>
            <person name="Sirota M."/>
            <person name="Sisneros N.B."/>
            <person name="Smith C.D."/>
            <person name="Smith T.F."/>
            <person name="Spieth J."/>
            <person name="Stage D.E."/>
            <person name="Stark A."/>
            <person name="Stephan W."/>
            <person name="Strausberg R.L."/>
            <person name="Strempel S."/>
            <person name="Sturgill D."/>
            <person name="Sutton G."/>
            <person name="Sutton G.G."/>
            <person name="Tao W."/>
            <person name="Teichmann S."/>
            <person name="Tobari Y.N."/>
            <person name="Tomimura Y."/>
            <person name="Tsolas J.M."/>
            <person name="Valente V.L."/>
            <person name="Venter E."/>
            <person name="Venter J.C."/>
            <person name="Vicario S."/>
            <person name="Vieira F.G."/>
            <person name="Vilella A.J."/>
            <person name="Villasante A."/>
            <person name="Walenz B."/>
            <person name="Wang J."/>
            <person name="Wasserman M."/>
            <person name="Watts T."/>
            <person name="Wilson D."/>
            <person name="Wilson R.K."/>
            <person name="Wing R.A."/>
            <person name="Wolfner M.F."/>
            <person name="Wong A."/>
            <person name="Wong G.K."/>
            <person name="Wu C.I."/>
            <person name="Wu G."/>
            <person name="Yamamoto D."/>
            <person name="Yang H.P."/>
            <person name="Yang S.P."/>
            <person name="Yorke J.A."/>
            <person name="Yoshida K."/>
            <person name="Zdobnov E."/>
            <person name="Zhang P."/>
            <person name="Zhang Y."/>
            <person name="Zimin A.V."/>
            <person name="Baldwin J."/>
            <person name="Abdouelleil A."/>
            <person name="Abdulkadir J."/>
            <person name="Abebe A."/>
            <person name="Abera B."/>
            <person name="Abreu J."/>
            <person name="Acer S.C."/>
            <person name="Aftuck L."/>
            <person name="Alexander A."/>
            <person name="An P."/>
            <person name="Anderson E."/>
            <person name="Anderson S."/>
            <person name="Arachi H."/>
            <person name="Azer M."/>
            <person name="Bachantsang P."/>
            <person name="Barry A."/>
            <person name="Bayul T."/>
            <person name="Berlin A."/>
            <person name="Bessette D."/>
            <person name="Bloom T."/>
            <person name="Blye J."/>
            <person name="Boguslavskiy L."/>
            <person name="Bonnet C."/>
            <person name="Boukhgalter B."/>
            <person name="Bourzgui I."/>
            <person name="Brown A."/>
            <person name="Cahill P."/>
            <person name="Channer S."/>
            <person name="Cheshatsang Y."/>
            <person name="Chuda L."/>
            <person name="Citroen M."/>
            <person name="Collymore A."/>
            <person name="Cooke P."/>
            <person name="Costello M."/>
            <person name="D'Aco K."/>
            <person name="Daza R."/>
            <person name="De Haan G."/>
            <person name="DeGray S."/>
            <person name="DeMaso C."/>
            <person name="Dhargay N."/>
            <person name="Dooley K."/>
            <person name="Dooley E."/>
            <person name="Doricent M."/>
            <person name="Dorje P."/>
            <person name="Dorjee K."/>
            <person name="Dupes A."/>
            <person name="Elong R."/>
            <person name="Falk J."/>
            <person name="Farina A."/>
            <person name="Faro S."/>
            <person name="Ferguson D."/>
            <person name="Fisher S."/>
            <person name="Foley C.D."/>
            <person name="Franke A."/>
            <person name="Friedrich D."/>
            <person name="Gadbois L."/>
            <person name="Gearin G."/>
            <person name="Gearin C.R."/>
            <person name="Giannoukos G."/>
            <person name="Goode T."/>
            <person name="Graham J."/>
            <person name="Grandbois E."/>
            <person name="Grewal S."/>
            <person name="Gyaltsen K."/>
            <person name="Hafez N."/>
            <person name="Hagos B."/>
            <person name="Hall J."/>
            <person name="Henson C."/>
            <person name="Hollinger A."/>
            <person name="Honan T."/>
            <person name="Huard M.D."/>
            <person name="Hughes L."/>
            <person name="Hurhula B."/>
            <person name="Husby M.E."/>
            <person name="Kamat A."/>
            <person name="Kanga B."/>
            <person name="Kashin S."/>
            <person name="Khazanovich D."/>
            <person name="Kisner P."/>
            <person name="Lance K."/>
            <person name="Lara M."/>
            <person name="Lee W."/>
            <person name="Lennon N."/>
            <person name="Letendre F."/>
            <person name="LeVine R."/>
            <person name="Lipovsky A."/>
            <person name="Liu X."/>
            <person name="Liu J."/>
            <person name="Liu S."/>
            <person name="Lokyitsang T."/>
            <person name="Lokyitsang Y."/>
            <person name="Lubonja R."/>
            <person name="Lui A."/>
            <person name="MacDonald P."/>
            <person name="Magnisalis V."/>
            <person name="Maru K."/>
            <person name="Matthews C."/>
            <person name="McCusker W."/>
            <person name="McDonough S."/>
            <person name="Mehta T."/>
            <person name="Meldrim J."/>
            <person name="Meneus L."/>
            <person name="Mihai O."/>
            <person name="Mihalev A."/>
            <person name="Mihova T."/>
            <person name="Mittelman R."/>
            <person name="Mlenga V."/>
            <person name="Montmayeur A."/>
            <person name="Mulrain L."/>
            <person name="Navidi A."/>
            <person name="Naylor J."/>
            <person name="Negash T."/>
            <person name="Nguyen T."/>
            <person name="Nguyen N."/>
            <person name="Nicol R."/>
            <person name="Norbu C."/>
            <person name="Norbu N."/>
            <person name="Novod N."/>
            <person name="O'Neill B."/>
            <person name="Osman S."/>
            <person name="Markiewicz E."/>
            <person name="Oyono O.L."/>
            <person name="Patti C."/>
            <person name="Phunkhang P."/>
            <person name="Pierre F."/>
            <person name="Priest M."/>
            <person name="Raghuraman S."/>
            <person name="Rege F."/>
            <person name="Reyes R."/>
            <person name="Rise C."/>
            <person name="Rogov P."/>
            <person name="Ross K."/>
            <person name="Ryan E."/>
            <person name="Settipalli S."/>
            <person name="Shea T."/>
            <person name="Sherpa N."/>
            <person name="Shi L."/>
            <person name="Shih D."/>
            <person name="Sparrow T."/>
            <person name="Spaulding J."/>
            <person name="Stalker J."/>
            <person name="Stange-Thomann N."/>
            <person name="Stavropoulos S."/>
            <person name="Stone C."/>
            <person name="Strader C."/>
            <person name="Tesfaye S."/>
            <person name="Thomson T."/>
            <person name="Thoulutsang Y."/>
            <person name="Thoulutsang D."/>
            <person name="Topham K."/>
            <person name="Topping I."/>
            <person name="Tsamla T."/>
            <person name="Vassiliev H."/>
            <person name="Vo A."/>
            <person name="Wangchuk T."/>
            <person name="Wangdi T."/>
            <person name="Weiand M."/>
            <person name="Wilkinson J."/>
            <person name="Wilson A."/>
            <person name="Yadav S."/>
            <person name="Young G."/>
            <person name="Yu Q."/>
            <person name="Zembek L."/>
            <person name="Zhong D."/>
            <person name="Zimmer A."/>
            <person name="Zwirko Z."/>
            <person name="Jaffe D.B."/>
            <person name="Alvarez P."/>
            <person name="Brockman W."/>
            <person name="Butler J."/>
            <person name="Chin C."/>
            <person name="Gnerre S."/>
            <person name="Grabherr M."/>
            <person name="Kleber M."/>
            <person name="Mauceli E."/>
            <person name="MacCallum I."/>
        </authorList>
    </citation>
    <scope>NUCLEOTIDE SEQUENCE [LARGE SCALE GENOMIC DNA]</scope>
    <source>
        <strain evidence="2">Mixed</strain>
        <strain evidence="4">mosaic</strain>
    </source>
</reference>
<keyword evidence="4" id="KW-1185">Reference proteome</keyword>
<evidence type="ECO:0000313" key="2">
    <source>
        <dbReference type="EMBL" id="EDX15906.1"/>
    </source>
</evidence>
<evidence type="ECO:0000256" key="1">
    <source>
        <dbReference type="SAM" id="Phobius"/>
    </source>
</evidence>
<sequence>MSDCNISIQCECYHRRGLLYAARPWAWGRPCRRCCRMMRRNVVVVPTRLAAPVVTTTVVPAYVRSY</sequence>
<dbReference type="STRING" id="7240.B4NV34"/>
<evidence type="ECO:0000313" key="3">
    <source>
        <dbReference type="EMBL" id="KMY88011.1"/>
    </source>
</evidence>
<reference evidence="3" key="3">
    <citation type="journal article" date="2013" name="Genome Res.">
        <title>A second-generation assembly of the Drosophila simulans genome provides new insights into patterns of lineage-specific divergence.</title>
        <authorList>
            <person name="Hu T.T."/>
            <person name="Eisen M.B."/>
            <person name="Thornton K.R."/>
            <person name="Andolfatto P."/>
        </authorList>
    </citation>
    <scope>NUCLEOTIDE SEQUENCE [LARGE SCALE GENOMIC DNA]</scope>
    <source>
        <strain evidence="3">W501</strain>
    </source>
</reference>
<dbReference type="AlphaFoldDB" id="B4NV34"/>
<dbReference type="EMBL" id="CH985668">
    <property type="protein sequence ID" value="EDX15906.1"/>
    <property type="molecule type" value="Genomic_DNA"/>
</dbReference>
<proteinExistence type="predicted"/>
<gene>
    <name evidence="2" type="primary">Dsim\GD22480</name>
    <name evidence="2" type="ORF">Dsim_GD22480</name>
    <name evidence="3" type="ORF">Dsimw501_GD22480</name>
</gene>
<reference evidence="3" key="4">
    <citation type="submission" date="2014-06" db="EMBL/GenBank/DDBJ databases">
        <authorList>
            <person name="Hu T."/>
            <person name="Eisen M.B."/>
            <person name="Thornton K.R."/>
            <person name="Andolfatto P."/>
        </authorList>
    </citation>
    <scope>NUCLEOTIDE SEQUENCE</scope>
    <source>
        <strain evidence="3">W501</strain>
    </source>
</reference>
<keyword evidence="1" id="KW-0812">Transmembrane</keyword>
<dbReference type="OMA" id="SIQCECY"/>
<reference evidence="2" key="2">
    <citation type="submission" date="2008-06" db="EMBL/GenBank/DDBJ databases">
        <authorList>
            <consortium name="FlyBase"/>
        </authorList>
    </citation>
    <scope>NUCLEOTIDE SEQUENCE</scope>
    <source>
        <strain evidence="2">Mixed</strain>
        <strain evidence="3">W501</strain>
    </source>
</reference>
<dbReference type="KEGG" id="dsi:Dsimw501_GD22480"/>
<organism evidence="4">
    <name type="scientific">Drosophila simulans</name>
    <name type="common">Fruit fly</name>
    <dbReference type="NCBI Taxonomy" id="7240"/>
    <lineage>
        <taxon>Eukaryota</taxon>
        <taxon>Metazoa</taxon>
        <taxon>Ecdysozoa</taxon>
        <taxon>Arthropoda</taxon>
        <taxon>Hexapoda</taxon>
        <taxon>Insecta</taxon>
        <taxon>Pterygota</taxon>
        <taxon>Neoptera</taxon>
        <taxon>Endopterygota</taxon>
        <taxon>Diptera</taxon>
        <taxon>Brachycera</taxon>
        <taxon>Muscomorpha</taxon>
        <taxon>Ephydroidea</taxon>
        <taxon>Drosophilidae</taxon>
        <taxon>Drosophila</taxon>
        <taxon>Sophophora</taxon>
    </lineage>
</organism>
<feature type="transmembrane region" description="Helical" evidence="1">
    <location>
        <begin position="42"/>
        <end position="63"/>
    </location>
</feature>
<dbReference type="Proteomes" id="UP000000304">
    <property type="component" value="Unassembled WGS sequence"/>
</dbReference>
<dbReference type="Bgee" id="FBgn0193882">
    <property type="expression patterns" value="Expressed in adult organism and 2 other cell types or tissues"/>
</dbReference>
<accession>B4NV34</accession>
<keyword evidence="1" id="KW-1133">Transmembrane helix</keyword>
<dbReference type="EMBL" id="CM002910">
    <property type="protein sequence ID" value="KMY88011.1"/>
    <property type="molecule type" value="Genomic_DNA"/>
</dbReference>
<name>B4NV34_DROSI</name>
<protein>
    <submittedName>
        <fullName evidence="2">GD22480</fullName>
    </submittedName>
</protein>
<dbReference type="Proteomes" id="UP000035880">
    <property type="component" value="Chromosome 2L"/>
</dbReference>
<keyword evidence="1" id="KW-0472">Membrane</keyword>